<accession>A0A1Y1X9L5</accession>
<dbReference type="Proteomes" id="UP000193944">
    <property type="component" value="Unassembled WGS sequence"/>
</dbReference>
<keyword evidence="2" id="KW-1185">Reference proteome</keyword>
<comment type="caution">
    <text evidence="1">The sequence shown here is derived from an EMBL/GenBank/DDBJ whole genome shotgun (WGS) entry which is preliminary data.</text>
</comment>
<reference evidence="1 2" key="1">
    <citation type="submission" date="2016-08" db="EMBL/GenBank/DDBJ databases">
        <title>A Parts List for Fungal Cellulosomes Revealed by Comparative Genomics.</title>
        <authorList>
            <consortium name="DOE Joint Genome Institute"/>
            <person name="Haitjema C.H."/>
            <person name="Gilmore S.P."/>
            <person name="Henske J.K."/>
            <person name="Solomon K.V."/>
            <person name="De Groot R."/>
            <person name="Kuo A."/>
            <person name="Mondo S.J."/>
            <person name="Salamov A.A."/>
            <person name="Labutti K."/>
            <person name="Zhao Z."/>
            <person name="Chiniquy J."/>
            <person name="Barry K."/>
            <person name="Brewer H.M."/>
            <person name="Purvine S.O."/>
            <person name="Wright A.T."/>
            <person name="Boxma B."/>
            <person name="Van Alen T."/>
            <person name="Hackstein J.H."/>
            <person name="Baker S.E."/>
            <person name="Grigoriev I.V."/>
            <person name="O'Malley M.A."/>
        </authorList>
    </citation>
    <scope>NUCLEOTIDE SEQUENCE [LARGE SCALE GENOMIC DNA]</scope>
    <source>
        <strain evidence="1 2">S4</strain>
    </source>
</reference>
<gene>
    <name evidence="1" type="ORF">BCR32DRAFT_292926</name>
</gene>
<sequence length="51" mass="5975">MLDCNTKLVGYSEADFSNDEIIRRSTHVYVFLLEKSPITWKSQIQRNVNTL</sequence>
<organism evidence="1 2">
    <name type="scientific">Anaeromyces robustus</name>
    <dbReference type="NCBI Taxonomy" id="1754192"/>
    <lineage>
        <taxon>Eukaryota</taxon>
        <taxon>Fungi</taxon>
        <taxon>Fungi incertae sedis</taxon>
        <taxon>Chytridiomycota</taxon>
        <taxon>Chytridiomycota incertae sedis</taxon>
        <taxon>Neocallimastigomycetes</taxon>
        <taxon>Neocallimastigales</taxon>
        <taxon>Neocallimastigaceae</taxon>
        <taxon>Anaeromyces</taxon>
    </lineage>
</organism>
<protein>
    <submittedName>
        <fullName evidence="1">Uncharacterized protein</fullName>
    </submittedName>
</protein>
<dbReference type="OrthoDB" id="430476at2759"/>
<dbReference type="EMBL" id="MCFG01000105">
    <property type="protein sequence ID" value="ORX82024.1"/>
    <property type="molecule type" value="Genomic_DNA"/>
</dbReference>
<dbReference type="AlphaFoldDB" id="A0A1Y1X9L5"/>
<proteinExistence type="predicted"/>
<name>A0A1Y1X9L5_9FUNG</name>
<reference evidence="1 2" key="2">
    <citation type="submission" date="2016-08" db="EMBL/GenBank/DDBJ databases">
        <title>Pervasive Adenine N6-methylation of Active Genes in Fungi.</title>
        <authorList>
            <consortium name="DOE Joint Genome Institute"/>
            <person name="Mondo S.J."/>
            <person name="Dannebaum R.O."/>
            <person name="Kuo R.C."/>
            <person name="Labutti K."/>
            <person name="Haridas S."/>
            <person name="Kuo A."/>
            <person name="Salamov A."/>
            <person name="Ahrendt S.R."/>
            <person name="Lipzen A."/>
            <person name="Sullivan W."/>
            <person name="Andreopoulos W.B."/>
            <person name="Clum A."/>
            <person name="Lindquist E."/>
            <person name="Daum C."/>
            <person name="Ramamoorthy G.K."/>
            <person name="Gryganskyi A."/>
            <person name="Culley D."/>
            <person name="Magnuson J.K."/>
            <person name="James T.Y."/>
            <person name="O'Malley M.A."/>
            <person name="Stajich J.E."/>
            <person name="Spatafora J.W."/>
            <person name="Visel A."/>
            <person name="Grigoriev I.V."/>
        </authorList>
    </citation>
    <scope>NUCLEOTIDE SEQUENCE [LARGE SCALE GENOMIC DNA]</scope>
    <source>
        <strain evidence="1 2">S4</strain>
    </source>
</reference>
<evidence type="ECO:0000313" key="1">
    <source>
        <dbReference type="EMBL" id="ORX82024.1"/>
    </source>
</evidence>
<evidence type="ECO:0000313" key="2">
    <source>
        <dbReference type="Proteomes" id="UP000193944"/>
    </source>
</evidence>